<name>H2D774_STRSL</name>
<proteinExistence type="predicted"/>
<evidence type="ECO:0000313" key="1">
    <source>
        <dbReference type="EMBL" id="AEX55179.1"/>
    </source>
</evidence>
<accession>H2D774</accession>
<dbReference type="EMBL" id="JN564797">
    <property type="protein sequence ID" value="AEX55179.1"/>
    <property type="molecule type" value="Genomic_DNA"/>
</dbReference>
<organism evidence="1">
    <name type="scientific">Streptococcus salivarius</name>
    <dbReference type="NCBI Taxonomy" id="1304"/>
    <lineage>
        <taxon>Bacteria</taxon>
        <taxon>Bacillati</taxon>
        <taxon>Bacillota</taxon>
        <taxon>Bacilli</taxon>
        <taxon>Lactobacillales</taxon>
        <taxon>Streptococcaceae</taxon>
        <taxon>Streptococcus</taxon>
    </lineage>
</organism>
<protein>
    <submittedName>
        <fullName evidence="1">Uncharacterized protein</fullName>
    </submittedName>
</protein>
<dbReference type="AlphaFoldDB" id="H2D774"/>
<reference evidence="1" key="1">
    <citation type="journal article" date="2012" name="Appl. Environ. Microbiol.">
        <title>Salivaricin D, a Novel Intrinsically Trypsin-Resistant Lantibiotic from Streptococcus salivarius 5M6c Isolated from a Healthy Infant.</title>
        <authorList>
            <person name="Birri D.J."/>
            <person name="Brede D.A."/>
            <person name="Nes I.F."/>
        </authorList>
    </citation>
    <scope>NUCLEOTIDE SEQUENCE</scope>
    <source>
        <strain evidence="1">5M6c</strain>
    </source>
</reference>
<sequence length="344" mass="40561">MLYLIRFSYFDRNIFQSIYSAVSKNETYNRNFFQELIGNRNFPISKATQYTYQRRHVYYLNFRFRKWLFSFLEEHDVFGSFLEMYETKDVTAIRNYPNLYTGGEPKINEHDFLTRYVTAQVIFAISKLTERNLYQQLLCPIFPVDRSTSNFLVSDALLYVDDKPYFIELDNGTENQTRLLSKVLRYEHNQIANGSSVFFSFNVKEGEKYSRRISNFFSKINNAFVRGNPLPVILKQANITFYGFNLASSPWLIAHSICKTEHLIELPRGEPIVNYGSYDLQEQLLNRQSQKNFTSFSNEYVILPTKELGYHLPFELPSNLRVERTYDVTRNKIISIDDQGGLIK</sequence>